<organism evidence="2">
    <name type="scientific">Arundo donax</name>
    <name type="common">Giant reed</name>
    <name type="synonym">Donax arundinaceus</name>
    <dbReference type="NCBI Taxonomy" id="35708"/>
    <lineage>
        <taxon>Eukaryota</taxon>
        <taxon>Viridiplantae</taxon>
        <taxon>Streptophyta</taxon>
        <taxon>Embryophyta</taxon>
        <taxon>Tracheophyta</taxon>
        <taxon>Spermatophyta</taxon>
        <taxon>Magnoliopsida</taxon>
        <taxon>Liliopsida</taxon>
        <taxon>Poales</taxon>
        <taxon>Poaceae</taxon>
        <taxon>PACMAD clade</taxon>
        <taxon>Arundinoideae</taxon>
        <taxon>Arundineae</taxon>
        <taxon>Arundo</taxon>
    </lineage>
</organism>
<feature type="transmembrane region" description="Helical" evidence="1">
    <location>
        <begin position="6"/>
        <end position="30"/>
    </location>
</feature>
<dbReference type="EMBL" id="GBRH01282366">
    <property type="protein sequence ID" value="JAD15529.1"/>
    <property type="molecule type" value="Transcribed_RNA"/>
</dbReference>
<evidence type="ECO:0000313" key="2">
    <source>
        <dbReference type="EMBL" id="JAD15529.1"/>
    </source>
</evidence>
<protein>
    <submittedName>
        <fullName evidence="2">Uncharacterized protein</fullName>
    </submittedName>
</protein>
<name>A0A0A8XP62_ARUDO</name>
<sequence length="66" mass="7039">MSPSDSSLSLCAIVLHKVITLTMTSALVLFHASVQPKKNNQESTKPSGIAVITIFAGRISKLEKIS</sequence>
<reference evidence="2" key="2">
    <citation type="journal article" date="2015" name="Data Brief">
        <title>Shoot transcriptome of the giant reed, Arundo donax.</title>
        <authorList>
            <person name="Barrero R.A."/>
            <person name="Guerrero F.D."/>
            <person name="Moolhuijzen P."/>
            <person name="Goolsby J.A."/>
            <person name="Tidwell J."/>
            <person name="Bellgard S.E."/>
            <person name="Bellgard M.I."/>
        </authorList>
    </citation>
    <scope>NUCLEOTIDE SEQUENCE</scope>
    <source>
        <tissue evidence="2">Shoot tissue taken approximately 20 cm above the soil surface</tissue>
    </source>
</reference>
<keyword evidence="1" id="KW-0472">Membrane</keyword>
<reference evidence="2" key="1">
    <citation type="submission" date="2014-09" db="EMBL/GenBank/DDBJ databases">
        <authorList>
            <person name="Magalhaes I.L.F."/>
            <person name="Oliveira U."/>
            <person name="Santos F.R."/>
            <person name="Vidigal T.H.D.A."/>
            <person name="Brescovit A.D."/>
            <person name="Santos A.J."/>
        </authorList>
    </citation>
    <scope>NUCLEOTIDE SEQUENCE</scope>
    <source>
        <tissue evidence="2">Shoot tissue taken approximately 20 cm above the soil surface</tissue>
    </source>
</reference>
<keyword evidence="1" id="KW-0812">Transmembrane</keyword>
<dbReference type="AlphaFoldDB" id="A0A0A8XP62"/>
<evidence type="ECO:0000256" key="1">
    <source>
        <dbReference type="SAM" id="Phobius"/>
    </source>
</evidence>
<keyword evidence="1" id="KW-1133">Transmembrane helix</keyword>
<proteinExistence type="predicted"/>
<accession>A0A0A8XP62</accession>